<feature type="region of interest" description="Disordered" evidence="1">
    <location>
        <begin position="583"/>
        <end position="602"/>
    </location>
</feature>
<proteinExistence type="predicted"/>
<dbReference type="PANTHER" id="PTHR28122:SF1">
    <property type="entry name" value="E3 UBIQUITIN-PROTEIN LIGASE SUBSTRATE RECEPTOR MMS22"/>
    <property type="match status" value="1"/>
</dbReference>
<comment type="caution">
    <text evidence="2">The sequence shown here is derived from an EMBL/GenBank/DDBJ whole genome shotgun (WGS) entry which is preliminary data.</text>
</comment>
<organism evidence="2 3">
    <name type="scientific">Pleurostoma richardsiae</name>
    <dbReference type="NCBI Taxonomy" id="41990"/>
    <lineage>
        <taxon>Eukaryota</taxon>
        <taxon>Fungi</taxon>
        <taxon>Dikarya</taxon>
        <taxon>Ascomycota</taxon>
        <taxon>Pezizomycotina</taxon>
        <taxon>Sordariomycetes</taxon>
        <taxon>Sordariomycetidae</taxon>
        <taxon>Calosphaeriales</taxon>
        <taxon>Pleurostomataceae</taxon>
        <taxon>Pleurostoma</taxon>
    </lineage>
</organism>
<dbReference type="InterPro" id="IPR019021">
    <property type="entry name" value="Mms22"/>
</dbReference>
<gene>
    <name evidence="2" type="ORF">NKR23_g3941</name>
</gene>
<reference evidence="2" key="1">
    <citation type="submission" date="2022-07" db="EMBL/GenBank/DDBJ databases">
        <title>Fungi with potential for degradation of polypropylene.</title>
        <authorList>
            <person name="Gostincar C."/>
        </authorList>
    </citation>
    <scope>NUCLEOTIDE SEQUENCE</scope>
    <source>
        <strain evidence="2">EXF-13308</strain>
    </source>
</reference>
<evidence type="ECO:0000313" key="2">
    <source>
        <dbReference type="EMBL" id="KAJ9149985.1"/>
    </source>
</evidence>
<evidence type="ECO:0000313" key="3">
    <source>
        <dbReference type="Proteomes" id="UP001174694"/>
    </source>
</evidence>
<evidence type="ECO:0000256" key="1">
    <source>
        <dbReference type="SAM" id="MobiDB-lite"/>
    </source>
</evidence>
<dbReference type="EMBL" id="JANBVO010000009">
    <property type="protein sequence ID" value="KAJ9149985.1"/>
    <property type="molecule type" value="Genomic_DNA"/>
</dbReference>
<name>A0AA38RSZ6_9PEZI</name>
<dbReference type="Pfam" id="PF09462">
    <property type="entry name" value="Mus7"/>
    <property type="match status" value="1"/>
</dbReference>
<dbReference type="GO" id="GO:0031297">
    <property type="term" value="P:replication fork processing"/>
    <property type="evidence" value="ECO:0007669"/>
    <property type="project" value="InterPro"/>
</dbReference>
<keyword evidence="3" id="KW-1185">Reference proteome</keyword>
<protein>
    <submittedName>
        <fullName evidence="2">Protein mms22</fullName>
    </submittedName>
</protein>
<sequence length="644" mass="72713">MRSLNAGQLGKVFDQLDMDSVGFDWAILTAAIETLEHFMSLVEKAMDEQYSNDSSVLDQDHLEEAVLFLDQKLAGPLFSMARVILALPKEVDPAISQDQTTCVEKVISLASRVASRFIHSGVTRLLPYFKPGKYSLFEELPTKLDLQRLRYLSLFLAILVKNNIFDFRDIGTTIFELWMSSIAKPRAALCYETYLGEMLKLHNFPYLEETVLPPGERPDYNLARDLFSSGVAYMRKSLRSAEPPRRRQLRSDYAKILRLVMDQIKQHLKALVRIPAEHHHYVNFVRGIIATIKSHGADICPVDAFYYQPSQEYGPCVEDPQLHTAGIIAYGIRLIEADVTAVPQLFYYLYNNFKVAMANGLLDEECKILQNGMSNPSVFSFVLGKMVPAVIRATAQAHEAWPLLDVYVTALQKLSTKSCLPRELPDGSINDLSCLLRSVLQWATDKRASSDMTTRFSPVELYILVRILTLCNMFHGSLQSWHTMPLTTQTAELARLVENVTDLADAALFYLEELYGLANGEMKFDALFARDLLGGAGQEDTGEPGMLIVGDKDPHVESFSKHIAADVRKNWVVTSGIITVRLPAKPPSPSATQSGQGTKHRLGTGREILEDLCQELRLWTLRIGRRRRGRPVRPTWRHFRMPIF</sequence>
<dbReference type="AlphaFoldDB" id="A0AA38RSZ6"/>
<dbReference type="GO" id="GO:0035361">
    <property type="term" value="C:Cul8-RING ubiquitin ligase complex"/>
    <property type="evidence" value="ECO:0007669"/>
    <property type="project" value="TreeGrafter"/>
</dbReference>
<accession>A0AA38RSZ6</accession>
<dbReference type="PANTHER" id="PTHR28122">
    <property type="entry name" value="E3 UBIQUITIN-PROTEIN LIGASE SUBSTRATE RECEPTOR MMS22"/>
    <property type="match status" value="1"/>
</dbReference>
<dbReference type="Proteomes" id="UP001174694">
    <property type="component" value="Unassembled WGS sequence"/>
</dbReference>
<dbReference type="GO" id="GO:0005634">
    <property type="term" value="C:nucleus"/>
    <property type="evidence" value="ECO:0007669"/>
    <property type="project" value="InterPro"/>
</dbReference>
<dbReference type="GO" id="GO:0000724">
    <property type="term" value="P:double-strand break repair via homologous recombination"/>
    <property type="evidence" value="ECO:0007669"/>
    <property type="project" value="TreeGrafter"/>
</dbReference>